<evidence type="ECO:0000313" key="5">
    <source>
        <dbReference type="Proteomes" id="UP000294901"/>
    </source>
</evidence>
<accession>A0A4V3C8M0</accession>
<dbReference type="SMART" id="SM00240">
    <property type="entry name" value="FHA"/>
    <property type="match status" value="1"/>
</dbReference>
<organism evidence="4 5">
    <name type="scientific">Paractinoplanes brasiliensis</name>
    <dbReference type="NCBI Taxonomy" id="52695"/>
    <lineage>
        <taxon>Bacteria</taxon>
        <taxon>Bacillati</taxon>
        <taxon>Actinomycetota</taxon>
        <taxon>Actinomycetes</taxon>
        <taxon>Micromonosporales</taxon>
        <taxon>Micromonosporaceae</taxon>
        <taxon>Paractinoplanes</taxon>
    </lineage>
</organism>
<dbReference type="EMBL" id="SNWR01000001">
    <property type="protein sequence ID" value="TDO42108.1"/>
    <property type="molecule type" value="Genomic_DNA"/>
</dbReference>
<feature type="region of interest" description="Disordered" evidence="2">
    <location>
        <begin position="35"/>
        <end position="57"/>
    </location>
</feature>
<evidence type="ECO:0000256" key="1">
    <source>
        <dbReference type="ARBA" id="ARBA00022553"/>
    </source>
</evidence>
<gene>
    <name evidence="4" type="ORF">C8E87_5871</name>
</gene>
<dbReference type="Proteomes" id="UP000294901">
    <property type="component" value="Unassembled WGS sequence"/>
</dbReference>
<dbReference type="Gene3D" id="2.60.200.20">
    <property type="match status" value="1"/>
</dbReference>
<dbReference type="CDD" id="cd00060">
    <property type="entry name" value="FHA"/>
    <property type="match status" value="1"/>
</dbReference>
<feature type="domain" description="FHA" evidence="3">
    <location>
        <begin position="98"/>
        <end position="157"/>
    </location>
</feature>
<comment type="caution">
    <text evidence="4">The sequence shown here is derived from an EMBL/GenBank/DDBJ whole genome shotgun (WGS) entry which is preliminary data.</text>
</comment>
<reference evidence="4 5" key="1">
    <citation type="submission" date="2019-03" db="EMBL/GenBank/DDBJ databases">
        <title>Sequencing the genomes of 1000 actinobacteria strains.</title>
        <authorList>
            <person name="Klenk H.-P."/>
        </authorList>
    </citation>
    <scope>NUCLEOTIDE SEQUENCE [LARGE SCALE GENOMIC DNA]</scope>
    <source>
        <strain evidence="4 5">DSM 43805</strain>
    </source>
</reference>
<evidence type="ECO:0000313" key="4">
    <source>
        <dbReference type="EMBL" id="TDO42108.1"/>
    </source>
</evidence>
<sequence length="191" mass="21042">MSQVCPRCGPGRLFDDDTGMCPTHIVPVEPYAGETTTGFEPEPDLEPEPMPQPEEDRSACWNCGTPVPHPGNTECLNPECRRSLTPPVLVVRFPTGQVELGRDARVELGRRGPHAALFGSYPNVSRHHAVVGTDPNGRAWIEPVPTPNGTFLDGIEIPASERRLLRPETRVRFALHAEGVVHVYSRQEARP</sequence>
<evidence type="ECO:0000256" key="2">
    <source>
        <dbReference type="SAM" id="MobiDB-lite"/>
    </source>
</evidence>
<dbReference type="Pfam" id="PF00498">
    <property type="entry name" value="FHA"/>
    <property type="match status" value="1"/>
</dbReference>
<dbReference type="InterPro" id="IPR000253">
    <property type="entry name" value="FHA_dom"/>
</dbReference>
<evidence type="ECO:0000259" key="3">
    <source>
        <dbReference type="PROSITE" id="PS50006"/>
    </source>
</evidence>
<name>A0A4V3C8M0_9ACTN</name>
<dbReference type="PROSITE" id="PS50006">
    <property type="entry name" value="FHA_DOMAIN"/>
    <property type="match status" value="1"/>
</dbReference>
<keyword evidence="5" id="KW-1185">Reference proteome</keyword>
<dbReference type="SUPFAM" id="SSF49879">
    <property type="entry name" value="SMAD/FHA domain"/>
    <property type="match status" value="1"/>
</dbReference>
<dbReference type="InterPro" id="IPR008984">
    <property type="entry name" value="SMAD_FHA_dom_sf"/>
</dbReference>
<dbReference type="AlphaFoldDB" id="A0A4V3C8M0"/>
<keyword evidence="1" id="KW-0597">Phosphoprotein</keyword>
<protein>
    <submittedName>
        <fullName evidence="4">FHA domain-containing protein</fullName>
    </submittedName>
</protein>
<proteinExistence type="predicted"/>